<dbReference type="InterPro" id="IPR050662">
    <property type="entry name" value="Sec-metab_biosynth-thioest"/>
</dbReference>
<dbReference type="SUPFAM" id="SSF56281">
    <property type="entry name" value="Metallo-hydrolase/oxidoreductase"/>
    <property type="match status" value="1"/>
</dbReference>
<dbReference type="PANTHER" id="PTHR23131">
    <property type="entry name" value="ENDORIBONUCLEASE LACTB2"/>
    <property type="match status" value="1"/>
</dbReference>
<dbReference type="Gene3D" id="3.60.15.10">
    <property type="entry name" value="Ribonuclease Z/Hydroxyacylglutathione hydrolase-like"/>
    <property type="match status" value="1"/>
</dbReference>
<gene>
    <name evidence="2" type="ORF">NZD89_00340</name>
</gene>
<dbReference type="SMART" id="SM00849">
    <property type="entry name" value="Lactamase_B"/>
    <property type="match status" value="1"/>
</dbReference>
<proteinExistence type="predicted"/>
<dbReference type="InterPro" id="IPR001279">
    <property type="entry name" value="Metallo-B-lactamas"/>
</dbReference>
<dbReference type="PANTHER" id="PTHR23131:SF4">
    <property type="entry name" value="METALLO-BETA-LACTAMASE SUPERFAMILY POTEIN"/>
    <property type="match status" value="1"/>
</dbReference>
<keyword evidence="3" id="KW-1185">Reference proteome</keyword>
<sequence>MTTPYPEGSVNAYLLLGNPVTLIDTGIWLDDSVRQIHQALMNVGLDWKDIDQIVVTHMHTDHTGGVHAIQREVDAPIFVHSGARFALQGGMAEFERVNAYFQDFFRACGAEGKVTRNHKYREQKWAGVHYVDDGDVIRAGSRDYQVLYVPGHSQTDICLWNEEAGDAFVGDHLLKDISANAFMEPPSPAQADRLKALLQYRSSMARTRALAFRTVYPGHGSPYVGHQSLIDARFQEHEERCEAILQHVQDGLSTIYEISSAMFPWLQGGAVFLGLSEIMGHMDLLVERSVVKVESNQGVLVYTAQS</sequence>
<organism evidence="2 3">
    <name type="scientific">Alicyclobacillus fastidiosus</name>
    <dbReference type="NCBI Taxonomy" id="392011"/>
    <lineage>
        <taxon>Bacteria</taxon>
        <taxon>Bacillati</taxon>
        <taxon>Bacillota</taxon>
        <taxon>Bacilli</taxon>
        <taxon>Bacillales</taxon>
        <taxon>Alicyclobacillaceae</taxon>
        <taxon>Alicyclobacillus</taxon>
    </lineage>
</organism>
<feature type="domain" description="Metallo-beta-lactamase" evidence="1">
    <location>
        <begin position="9"/>
        <end position="219"/>
    </location>
</feature>
<dbReference type="EMBL" id="CP104067">
    <property type="protein sequence ID" value="WAH44457.1"/>
    <property type="molecule type" value="Genomic_DNA"/>
</dbReference>
<dbReference type="Pfam" id="PF00753">
    <property type="entry name" value="Lactamase_B"/>
    <property type="match status" value="1"/>
</dbReference>
<name>A0ABY6ZNP6_9BACL</name>
<evidence type="ECO:0000313" key="3">
    <source>
        <dbReference type="Proteomes" id="UP001164761"/>
    </source>
</evidence>
<dbReference type="RefSeq" id="WP_268008347.1">
    <property type="nucleotide sequence ID" value="NZ_CP104067.1"/>
</dbReference>
<evidence type="ECO:0000313" key="2">
    <source>
        <dbReference type="EMBL" id="WAH44457.1"/>
    </source>
</evidence>
<accession>A0ABY6ZNP6</accession>
<evidence type="ECO:0000259" key="1">
    <source>
        <dbReference type="SMART" id="SM00849"/>
    </source>
</evidence>
<protein>
    <submittedName>
        <fullName evidence="2">MBL fold metallo-hydrolase</fullName>
    </submittedName>
</protein>
<dbReference type="InterPro" id="IPR036866">
    <property type="entry name" value="RibonucZ/Hydroxyglut_hydro"/>
</dbReference>
<reference evidence="2" key="1">
    <citation type="submission" date="2022-08" db="EMBL/GenBank/DDBJ databases">
        <title>Alicyclobacillus fastidiosus DSM 17978, complete genome.</title>
        <authorList>
            <person name="Wang Q."/>
            <person name="Cai R."/>
            <person name="Wang Z."/>
        </authorList>
    </citation>
    <scope>NUCLEOTIDE SEQUENCE</scope>
    <source>
        <strain evidence="2">DSM 17978</strain>
    </source>
</reference>
<dbReference type="Proteomes" id="UP001164761">
    <property type="component" value="Chromosome"/>
</dbReference>